<feature type="transmembrane region" description="Helical" evidence="1">
    <location>
        <begin position="51"/>
        <end position="72"/>
    </location>
</feature>
<dbReference type="EMBL" id="MCFF01000002">
    <property type="protein sequence ID" value="ORZ28418.1"/>
    <property type="molecule type" value="Genomic_DNA"/>
</dbReference>
<keyword evidence="1" id="KW-0472">Membrane</keyword>
<comment type="caution">
    <text evidence="2">The sequence shown here is derived from an EMBL/GenBank/DDBJ whole genome shotgun (WGS) entry which is preliminary data.</text>
</comment>
<organism evidence="2 3">
    <name type="scientific">Lobosporangium transversale</name>
    <dbReference type="NCBI Taxonomy" id="64571"/>
    <lineage>
        <taxon>Eukaryota</taxon>
        <taxon>Fungi</taxon>
        <taxon>Fungi incertae sedis</taxon>
        <taxon>Mucoromycota</taxon>
        <taxon>Mortierellomycotina</taxon>
        <taxon>Mortierellomycetes</taxon>
        <taxon>Mortierellales</taxon>
        <taxon>Mortierellaceae</taxon>
        <taxon>Lobosporangium</taxon>
    </lineage>
</organism>
<keyword evidence="1" id="KW-0812">Transmembrane</keyword>
<proteinExistence type="predicted"/>
<gene>
    <name evidence="2" type="ORF">BCR41DRAFT_345252</name>
</gene>
<sequence length="100" mass="11311">MSMSDQVMTRAIILPILPTISLPNALWVKLVTQVVLLATTRATSKTRKESIIIWVVVPLTQMWALPTTSILMTQQTALTLLSSPYPRRQITIITVRRIRL</sequence>
<dbReference type="InParanoid" id="A0A1Y2H1I7"/>
<dbReference type="AlphaFoldDB" id="A0A1Y2H1I7"/>
<evidence type="ECO:0000256" key="1">
    <source>
        <dbReference type="SAM" id="Phobius"/>
    </source>
</evidence>
<evidence type="ECO:0000313" key="3">
    <source>
        <dbReference type="Proteomes" id="UP000193648"/>
    </source>
</evidence>
<feature type="transmembrane region" description="Helical" evidence="1">
    <location>
        <begin position="12"/>
        <end position="39"/>
    </location>
</feature>
<keyword evidence="1" id="KW-1133">Transmembrane helix</keyword>
<dbReference type="RefSeq" id="XP_021886103.1">
    <property type="nucleotide sequence ID" value="XM_022022679.1"/>
</dbReference>
<reference evidence="2 3" key="1">
    <citation type="submission" date="2016-07" db="EMBL/GenBank/DDBJ databases">
        <title>Pervasive Adenine N6-methylation of Active Genes in Fungi.</title>
        <authorList>
            <consortium name="DOE Joint Genome Institute"/>
            <person name="Mondo S.J."/>
            <person name="Dannebaum R.O."/>
            <person name="Kuo R.C."/>
            <person name="Labutti K."/>
            <person name="Haridas S."/>
            <person name="Kuo A."/>
            <person name="Salamov A."/>
            <person name="Ahrendt S.R."/>
            <person name="Lipzen A."/>
            <person name="Sullivan W."/>
            <person name="Andreopoulos W.B."/>
            <person name="Clum A."/>
            <person name="Lindquist E."/>
            <person name="Daum C."/>
            <person name="Ramamoorthy G.K."/>
            <person name="Gryganskyi A."/>
            <person name="Culley D."/>
            <person name="Magnuson J.K."/>
            <person name="James T.Y."/>
            <person name="O'Malley M.A."/>
            <person name="Stajich J.E."/>
            <person name="Spatafora J.W."/>
            <person name="Visel A."/>
            <person name="Grigoriev I.V."/>
        </authorList>
    </citation>
    <scope>NUCLEOTIDE SEQUENCE [LARGE SCALE GENOMIC DNA]</scope>
    <source>
        <strain evidence="2 3">NRRL 3116</strain>
    </source>
</reference>
<keyword evidence="3" id="KW-1185">Reference proteome</keyword>
<dbReference type="Proteomes" id="UP000193648">
    <property type="component" value="Unassembled WGS sequence"/>
</dbReference>
<name>A0A1Y2H1I7_9FUNG</name>
<dbReference type="GeneID" id="33564523"/>
<evidence type="ECO:0000313" key="2">
    <source>
        <dbReference type="EMBL" id="ORZ28418.1"/>
    </source>
</evidence>
<accession>A0A1Y2H1I7</accession>
<protein>
    <submittedName>
        <fullName evidence="2">Uncharacterized protein</fullName>
    </submittedName>
</protein>